<accession>A0ABQ7SD57</accession>
<evidence type="ECO:0000313" key="2">
    <source>
        <dbReference type="Proteomes" id="UP000825002"/>
    </source>
</evidence>
<protein>
    <submittedName>
        <fullName evidence="1">Uncharacterized protein</fullName>
    </submittedName>
</protein>
<reference evidence="1 2" key="1">
    <citation type="submission" date="2020-10" db="EMBL/GenBank/DDBJ databases">
        <authorList>
            <person name="Klimov P.B."/>
            <person name="Dyachkov S.M."/>
            <person name="Chetverikov P.E."/>
        </authorList>
    </citation>
    <scope>NUCLEOTIDE SEQUENCE [LARGE SCALE GENOMIC DNA]</scope>
    <source>
        <strain evidence="1">BMOC 18-1129-001#AD2665</strain>
        <tissue evidence="1">Entire mites</tissue>
    </source>
</reference>
<proteinExistence type="predicted"/>
<feature type="non-terminal residue" evidence="1">
    <location>
        <position position="59"/>
    </location>
</feature>
<dbReference type="Proteomes" id="UP000825002">
    <property type="component" value="Unassembled WGS sequence"/>
</dbReference>
<sequence>MLMNASWFILTADSIERSGHMLLALVVGTHLLATALCQHYYDYLWCHSKVAIERLSKTD</sequence>
<dbReference type="EMBL" id="JAIFTH010000009">
    <property type="protein sequence ID" value="KAG9511342.1"/>
    <property type="molecule type" value="Genomic_DNA"/>
</dbReference>
<gene>
    <name evidence="1" type="ORF">GZH46_00084</name>
</gene>
<name>A0ABQ7SD57_9ACAR</name>
<evidence type="ECO:0000313" key="1">
    <source>
        <dbReference type="EMBL" id="KAG9511342.1"/>
    </source>
</evidence>
<organism evidence="1 2">
    <name type="scientific">Fragariocoptes setiger</name>
    <dbReference type="NCBI Taxonomy" id="1670756"/>
    <lineage>
        <taxon>Eukaryota</taxon>
        <taxon>Metazoa</taxon>
        <taxon>Ecdysozoa</taxon>
        <taxon>Arthropoda</taxon>
        <taxon>Chelicerata</taxon>
        <taxon>Arachnida</taxon>
        <taxon>Acari</taxon>
        <taxon>Acariformes</taxon>
        <taxon>Trombidiformes</taxon>
        <taxon>Prostigmata</taxon>
        <taxon>Eupodina</taxon>
        <taxon>Eriophyoidea</taxon>
        <taxon>Phytoptidae</taxon>
        <taxon>Fragariocoptes</taxon>
    </lineage>
</organism>
<comment type="caution">
    <text evidence="1">The sequence shown here is derived from an EMBL/GenBank/DDBJ whole genome shotgun (WGS) entry which is preliminary data.</text>
</comment>
<keyword evidence="2" id="KW-1185">Reference proteome</keyword>